<gene>
    <name evidence="5" type="ORF">PCL_04528</name>
</gene>
<evidence type="ECO:0000313" key="5">
    <source>
        <dbReference type="EMBL" id="PWI67022.1"/>
    </source>
</evidence>
<feature type="active site" description="Charge relay system" evidence="3">
    <location>
        <position position="155"/>
    </location>
</feature>
<evidence type="ECO:0000256" key="2">
    <source>
        <dbReference type="ARBA" id="ARBA00022801"/>
    </source>
</evidence>
<feature type="active site" description="Charge relay system" evidence="3">
    <location>
        <position position="218"/>
    </location>
</feature>
<dbReference type="InterPro" id="IPR023631">
    <property type="entry name" value="Amidase_dom"/>
</dbReference>
<evidence type="ECO:0000259" key="4">
    <source>
        <dbReference type="Pfam" id="PF01425"/>
    </source>
</evidence>
<keyword evidence="2" id="KW-0378">Hydrolase</keyword>
<sequence length="568" mass="61912">MDSWQDVASAYQAAVLDAIPVRWRLAETPAPSVKDVRDIPVKCGLLTEKQLAITEQEATQLVSELRNGSLTAVEATEAFCARAAIAHQCVNCLTGYFYEESIARAAALDAILKDTGKPVGPLHGLPIAIKVGHGGPRWTTFEHGLGTQQLTSKLKDTFELEGKAGTFGLMAWRDNKGQRDASIVKLLKAAGGMLLETVSNLWGRTKNPFNRDFSAGGSSGGDGALVAMHGSPFCPSTDIGGSIRAPATFNGLYGIRPTSERIPKTGLLTPVLGQISIKVSCGPTCHSVRDLGLLTKLLLTHYDYIGFDPTAAPLAWRDKVEVQDKLVFGVLRTDGCVTPQPPVARALSELVESVKAAGHKVIEMDPPFDLWEASQVTWKLYFQTGAKEVRDMIISAGEPTLPNFSWYLDTFKIQALTVPELFQLNAKQAAYKRQFARAWSDTKDLTGSGRPIDGLLCPCAPSAGFPHDFPVWWGYFSIWNLLDHPSVIMPLKTFQIDPILDAKNMDYVPTVCSLCFSFLCSGFFTDDPQLWSNQPVCVQIVKPPYKDEELIAVAAEVDKIYNGSTSQG</sequence>
<protein>
    <recommendedName>
        <fullName evidence="4">Amidase domain-containing protein</fullName>
    </recommendedName>
</protein>
<feature type="domain" description="Amidase" evidence="4">
    <location>
        <begin position="74"/>
        <end position="130"/>
    </location>
</feature>
<feature type="active site" description="Acyl-ester intermediate" evidence="3">
    <location>
        <position position="242"/>
    </location>
</feature>
<dbReference type="SUPFAM" id="SSF75304">
    <property type="entry name" value="Amidase signature (AS) enzymes"/>
    <property type="match status" value="2"/>
</dbReference>
<dbReference type="Pfam" id="PF01425">
    <property type="entry name" value="Amidase"/>
    <property type="match status" value="2"/>
</dbReference>
<dbReference type="EMBL" id="LCWV01000021">
    <property type="protein sequence ID" value="PWI67022.1"/>
    <property type="molecule type" value="Genomic_DNA"/>
</dbReference>
<dbReference type="PIRSF" id="PIRSF001221">
    <property type="entry name" value="Amidase_fungi"/>
    <property type="match status" value="1"/>
</dbReference>
<dbReference type="GO" id="GO:0016787">
    <property type="term" value="F:hydrolase activity"/>
    <property type="evidence" value="ECO:0007669"/>
    <property type="project" value="UniProtKB-KW"/>
</dbReference>
<evidence type="ECO:0000313" key="6">
    <source>
        <dbReference type="Proteomes" id="UP000245956"/>
    </source>
</evidence>
<accession>A0A2U3DXQ5</accession>
<comment type="caution">
    <text evidence="5">The sequence shown here is derived from an EMBL/GenBank/DDBJ whole genome shotgun (WGS) entry which is preliminary data.</text>
</comment>
<dbReference type="InterPro" id="IPR036928">
    <property type="entry name" value="AS_sf"/>
</dbReference>
<dbReference type="Proteomes" id="UP000245956">
    <property type="component" value="Unassembled WGS sequence"/>
</dbReference>
<reference evidence="5 6" key="1">
    <citation type="journal article" date="2016" name="Front. Microbiol.">
        <title>Genome and transcriptome sequences reveal the specific parasitism of the nematophagous Purpureocillium lilacinum 36-1.</title>
        <authorList>
            <person name="Xie J."/>
            <person name="Li S."/>
            <person name="Mo C."/>
            <person name="Xiao X."/>
            <person name="Peng D."/>
            <person name="Wang G."/>
            <person name="Xiao Y."/>
        </authorList>
    </citation>
    <scope>NUCLEOTIDE SEQUENCE [LARGE SCALE GENOMIC DNA]</scope>
    <source>
        <strain evidence="5 6">36-1</strain>
    </source>
</reference>
<feature type="domain" description="Amidase" evidence="4">
    <location>
        <begin position="154"/>
        <end position="550"/>
    </location>
</feature>
<evidence type="ECO:0000256" key="1">
    <source>
        <dbReference type="ARBA" id="ARBA00009199"/>
    </source>
</evidence>
<dbReference type="PANTHER" id="PTHR46072">
    <property type="entry name" value="AMIDASE-RELATED-RELATED"/>
    <property type="match status" value="1"/>
</dbReference>
<name>A0A2U3DXQ5_PURLI</name>
<evidence type="ECO:0000256" key="3">
    <source>
        <dbReference type="PIRSR" id="PIRSR001221-1"/>
    </source>
</evidence>
<comment type="similarity">
    <text evidence="1">Belongs to the amidase family.</text>
</comment>
<dbReference type="Gene3D" id="3.90.1300.10">
    <property type="entry name" value="Amidase signature (AS) domain"/>
    <property type="match status" value="2"/>
</dbReference>
<dbReference type="AlphaFoldDB" id="A0A2U3DXQ5"/>
<organism evidence="5 6">
    <name type="scientific">Purpureocillium lilacinum</name>
    <name type="common">Paecilomyces lilacinus</name>
    <dbReference type="NCBI Taxonomy" id="33203"/>
    <lineage>
        <taxon>Eukaryota</taxon>
        <taxon>Fungi</taxon>
        <taxon>Dikarya</taxon>
        <taxon>Ascomycota</taxon>
        <taxon>Pezizomycotina</taxon>
        <taxon>Sordariomycetes</taxon>
        <taxon>Hypocreomycetidae</taxon>
        <taxon>Hypocreales</taxon>
        <taxon>Ophiocordycipitaceae</taxon>
        <taxon>Purpureocillium</taxon>
    </lineage>
</organism>
<proteinExistence type="inferred from homology"/>